<comment type="caution">
    <text evidence="1">The sequence shown here is derived from an EMBL/GenBank/DDBJ whole genome shotgun (WGS) entry which is preliminary data.</text>
</comment>
<dbReference type="EMBL" id="JANDHW010000023">
    <property type="protein sequence ID" value="MCP9613116.1"/>
    <property type="molecule type" value="Genomic_DNA"/>
</dbReference>
<proteinExistence type="predicted"/>
<dbReference type="RefSeq" id="WP_255028509.1">
    <property type="nucleotide sequence ID" value="NZ_JANDHW010000023.1"/>
</dbReference>
<evidence type="ECO:0000313" key="1">
    <source>
        <dbReference type="EMBL" id="MCP9613116.1"/>
    </source>
</evidence>
<accession>A0ABT1MPA6</accession>
<sequence length="235" mass="26200">MKEFIQMKKMKRFAQFYRVGLCGTGMWLCLFTDMAAQYVCKEVIADFNAPVAVIYTNGMPESAIWPLGTVLTKNGATIRHREREGNMGNRNINSRVSARFIVAPDDLSGTPTWAEASGFEDNGNKDNLNADFVNPSTGGCRGLTTGGRHWRLPTERELQLMWVLMDGINIIYPNAPLSGSRFASTESAFGDGGPGRMAIYVDFYNNPFVLNNDHPFTTSARSKIDRIKSRCISDY</sequence>
<reference evidence="1 2" key="1">
    <citation type="submission" date="2022-07" db="EMBL/GenBank/DDBJ databases">
        <title>Fecal culturing of patients with breast cancer.</title>
        <authorList>
            <person name="Teng N.M.Y."/>
            <person name="Kiu R."/>
            <person name="Evans R."/>
            <person name="Baker D.J."/>
            <person name="Zenner C."/>
            <person name="Robinson S.D."/>
            <person name="Hall L.J."/>
        </authorList>
    </citation>
    <scope>NUCLEOTIDE SEQUENCE [LARGE SCALE GENOMIC DNA]</scope>
    <source>
        <strain evidence="1 2">LH1063</strain>
    </source>
</reference>
<gene>
    <name evidence="1" type="ORF">NMU02_13540</name>
</gene>
<organism evidence="1 2">
    <name type="scientific">Coprobacter tertius</name>
    <dbReference type="NCBI Taxonomy" id="2944915"/>
    <lineage>
        <taxon>Bacteria</taxon>
        <taxon>Pseudomonadati</taxon>
        <taxon>Bacteroidota</taxon>
        <taxon>Bacteroidia</taxon>
        <taxon>Bacteroidales</taxon>
        <taxon>Barnesiellaceae</taxon>
        <taxon>Coprobacter</taxon>
    </lineage>
</organism>
<dbReference type="Proteomes" id="UP001205603">
    <property type="component" value="Unassembled WGS sequence"/>
</dbReference>
<protein>
    <submittedName>
        <fullName evidence="1">DUF1566 domain-containing protein</fullName>
    </submittedName>
</protein>
<keyword evidence="2" id="KW-1185">Reference proteome</keyword>
<name>A0ABT1MPA6_9BACT</name>
<evidence type="ECO:0000313" key="2">
    <source>
        <dbReference type="Proteomes" id="UP001205603"/>
    </source>
</evidence>